<evidence type="ECO:0000313" key="1">
    <source>
        <dbReference type="EMBL" id="MEQ2238502.1"/>
    </source>
</evidence>
<dbReference type="EMBL" id="JAHRIQ010052202">
    <property type="protein sequence ID" value="MEQ2238502.1"/>
    <property type="molecule type" value="Genomic_DNA"/>
</dbReference>
<dbReference type="Proteomes" id="UP001482620">
    <property type="component" value="Unassembled WGS sequence"/>
</dbReference>
<organism evidence="1 2">
    <name type="scientific">Ilyodon furcidens</name>
    <name type="common">goldbreast splitfin</name>
    <dbReference type="NCBI Taxonomy" id="33524"/>
    <lineage>
        <taxon>Eukaryota</taxon>
        <taxon>Metazoa</taxon>
        <taxon>Chordata</taxon>
        <taxon>Craniata</taxon>
        <taxon>Vertebrata</taxon>
        <taxon>Euteleostomi</taxon>
        <taxon>Actinopterygii</taxon>
        <taxon>Neopterygii</taxon>
        <taxon>Teleostei</taxon>
        <taxon>Neoteleostei</taxon>
        <taxon>Acanthomorphata</taxon>
        <taxon>Ovalentaria</taxon>
        <taxon>Atherinomorphae</taxon>
        <taxon>Cyprinodontiformes</taxon>
        <taxon>Goodeidae</taxon>
        <taxon>Ilyodon</taxon>
    </lineage>
</organism>
<comment type="caution">
    <text evidence="1">The sequence shown here is derived from an EMBL/GenBank/DDBJ whole genome shotgun (WGS) entry which is preliminary data.</text>
</comment>
<evidence type="ECO:0000313" key="2">
    <source>
        <dbReference type="Proteomes" id="UP001482620"/>
    </source>
</evidence>
<name>A0ABV0TZZ4_9TELE</name>
<protein>
    <submittedName>
        <fullName evidence="1">Uncharacterized protein</fullName>
    </submittedName>
</protein>
<proteinExistence type="predicted"/>
<gene>
    <name evidence="1" type="ORF">ILYODFUR_033771</name>
</gene>
<sequence length="101" mass="10789">MKRCTSPSWFPLQVVGPLGDGLSTQPPDALRQIPTPDLAPGWDPGSVVLGVVTCLEGGLHEGVLNGLCDSASWTYLHTLTCTHTHAQDKHMHPLTPPSPFP</sequence>
<reference evidence="1 2" key="1">
    <citation type="submission" date="2021-06" db="EMBL/GenBank/DDBJ databases">
        <authorList>
            <person name="Palmer J.M."/>
        </authorList>
    </citation>
    <scope>NUCLEOTIDE SEQUENCE [LARGE SCALE GENOMIC DNA]</scope>
    <source>
        <strain evidence="2">if_2019</strain>
        <tissue evidence="1">Muscle</tissue>
    </source>
</reference>
<feature type="non-terminal residue" evidence="1">
    <location>
        <position position="101"/>
    </location>
</feature>
<keyword evidence="2" id="KW-1185">Reference proteome</keyword>
<accession>A0ABV0TZZ4</accession>